<evidence type="ECO:0000256" key="2">
    <source>
        <dbReference type="ARBA" id="ARBA00022723"/>
    </source>
</evidence>
<dbReference type="EMBL" id="CABQ01000279">
    <property type="protein sequence ID" value="CBI08825.1"/>
    <property type="molecule type" value="Genomic_DNA"/>
</dbReference>
<dbReference type="AlphaFoldDB" id="E6QNK4"/>
<reference evidence="5" key="1">
    <citation type="submission" date="2009-10" db="EMBL/GenBank/DDBJ databases">
        <title>Diversity of trophic interactions inside an arsenic-rich microbial ecosystem.</title>
        <authorList>
            <person name="Bertin P.N."/>
            <person name="Heinrich-Salmeron A."/>
            <person name="Pelletier E."/>
            <person name="Goulhen-Chollet F."/>
            <person name="Arsene-Ploetze F."/>
            <person name="Gallien S."/>
            <person name="Calteau A."/>
            <person name="Vallenet D."/>
            <person name="Casiot C."/>
            <person name="Chane-Woon-Ming B."/>
            <person name="Giloteaux L."/>
            <person name="Barakat M."/>
            <person name="Bonnefoy V."/>
            <person name="Bruneel O."/>
            <person name="Chandler M."/>
            <person name="Cleiss J."/>
            <person name="Duran R."/>
            <person name="Elbaz-Poulichet F."/>
            <person name="Fonknechten N."/>
            <person name="Lauga B."/>
            <person name="Mornico D."/>
            <person name="Ortet P."/>
            <person name="Schaeffer C."/>
            <person name="Siguier P."/>
            <person name="Alexander Thil Smith A."/>
            <person name="Van Dorsselaer A."/>
            <person name="Weissenbach J."/>
            <person name="Medigue C."/>
            <person name="Le Paslier D."/>
        </authorList>
    </citation>
    <scope>NUCLEOTIDE SEQUENCE</scope>
</reference>
<evidence type="ECO:0000256" key="3">
    <source>
        <dbReference type="ARBA" id="ARBA00023004"/>
    </source>
</evidence>
<keyword evidence="1" id="KW-0349">Heme</keyword>
<sequence>MSRVLLSLGLVVATVFAIPSARAETPAEILATFTASAAAEPGFQGFSAARGENFFKVKHGGEWSCASCHTDNPAAQGKHAKTEKIIKPMAPAANPERFTDAAKVAKWFKRNCKDVLERECSAQEKGDVMTYLMGVGSK</sequence>
<dbReference type="InterPro" id="IPR015170">
    <property type="entry name" value="DUF1924_SHP"/>
</dbReference>
<dbReference type="GO" id="GO:0046872">
    <property type="term" value="F:metal ion binding"/>
    <property type="evidence" value="ECO:0007669"/>
    <property type="project" value="UniProtKB-KW"/>
</dbReference>
<dbReference type="GO" id="GO:0020037">
    <property type="term" value="F:heme binding"/>
    <property type="evidence" value="ECO:0007669"/>
    <property type="project" value="InterPro"/>
</dbReference>
<evidence type="ECO:0000256" key="1">
    <source>
        <dbReference type="ARBA" id="ARBA00022617"/>
    </source>
</evidence>
<keyword evidence="2" id="KW-0479">Metal-binding</keyword>
<comment type="caution">
    <text evidence="5">The sequence shown here is derived from an EMBL/GenBank/DDBJ whole genome shotgun (WGS) entry which is preliminary data.</text>
</comment>
<gene>
    <name evidence="5" type="ORF">CARN6_2340</name>
</gene>
<keyword evidence="3" id="KW-0408">Iron</keyword>
<protein>
    <recommendedName>
        <fullName evidence="4">Cytochrome c domain-containing protein</fullName>
    </recommendedName>
</protein>
<dbReference type="SUPFAM" id="SSF46626">
    <property type="entry name" value="Cytochrome c"/>
    <property type="match status" value="1"/>
</dbReference>
<dbReference type="InterPro" id="IPR009056">
    <property type="entry name" value="Cyt_c-like_dom"/>
</dbReference>
<dbReference type="Pfam" id="PF09086">
    <property type="entry name" value="DUF1924"/>
    <property type="match status" value="1"/>
</dbReference>
<name>E6QNK4_9ZZZZ</name>
<dbReference type="GO" id="GO:0009055">
    <property type="term" value="F:electron transfer activity"/>
    <property type="evidence" value="ECO:0007669"/>
    <property type="project" value="InterPro"/>
</dbReference>
<feature type="domain" description="Cytochrome c" evidence="4">
    <location>
        <begin position="46"/>
        <end position="136"/>
    </location>
</feature>
<evidence type="ECO:0000313" key="5">
    <source>
        <dbReference type="EMBL" id="CBI08825.1"/>
    </source>
</evidence>
<dbReference type="InterPro" id="IPR036909">
    <property type="entry name" value="Cyt_c-like_dom_sf"/>
</dbReference>
<dbReference type="PROSITE" id="PS51007">
    <property type="entry name" value="CYTC"/>
    <property type="match status" value="1"/>
</dbReference>
<evidence type="ECO:0000259" key="4">
    <source>
        <dbReference type="PROSITE" id="PS51007"/>
    </source>
</evidence>
<accession>E6QNK4</accession>
<organism evidence="5">
    <name type="scientific">mine drainage metagenome</name>
    <dbReference type="NCBI Taxonomy" id="410659"/>
    <lineage>
        <taxon>unclassified sequences</taxon>
        <taxon>metagenomes</taxon>
        <taxon>ecological metagenomes</taxon>
    </lineage>
</organism>
<dbReference type="Gene3D" id="1.10.760.10">
    <property type="entry name" value="Cytochrome c-like domain"/>
    <property type="match status" value="1"/>
</dbReference>
<proteinExistence type="predicted"/>